<protein>
    <submittedName>
        <fullName evidence="2">Uncharacterized protein</fullName>
    </submittedName>
</protein>
<keyword evidence="3" id="KW-1185">Reference proteome</keyword>
<evidence type="ECO:0000313" key="3">
    <source>
        <dbReference type="Proteomes" id="UP000007383"/>
    </source>
</evidence>
<dbReference type="RefSeq" id="WP_014455923.1">
    <property type="nucleotide sequence ID" value="NC_017098.1"/>
</dbReference>
<accession>H9UK97</accession>
<dbReference type="eggNOG" id="ENOG502ZRE8">
    <property type="taxonomic scope" value="Bacteria"/>
</dbReference>
<feature type="region of interest" description="Disordered" evidence="1">
    <location>
        <begin position="43"/>
        <end position="64"/>
    </location>
</feature>
<evidence type="ECO:0000256" key="1">
    <source>
        <dbReference type="SAM" id="MobiDB-lite"/>
    </source>
</evidence>
<dbReference type="KEGG" id="sfc:Spiaf_1886"/>
<dbReference type="STRING" id="889378.Spiaf_1886"/>
<proteinExistence type="predicted"/>
<organism evidence="2 3">
    <name type="scientific">Spirochaeta africana (strain ATCC 700263 / DSM 8902 / Z-7692)</name>
    <dbReference type="NCBI Taxonomy" id="889378"/>
    <lineage>
        <taxon>Bacteria</taxon>
        <taxon>Pseudomonadati</taxon>
        <taxon>Spirochaetota</taxon>
        <taxon>Spirochaetia</taxon>
        <taxon>Spirochaetales</taxon>
        <taxon>Spirochaetaceae</taxon>
        <taxon>Spirochaeta</taxon>
    </lineage>
</organism>
<dbReference type="AlphaFoldDB" id="H9UK97"/>
<reference evidence="3" key="1">
    <citation type="journal article" date="2013" name="Stand. Genomic Sci.">
        <title>Complete genome sequence of the halophilic bacterium Spirochaeta africana type strain (Z-7692(T)) from the alkaline Lake Magadi in the East African Rift.</title>
        <authorList>
            <person name="Liolos K."/>
            <person name="Abt B."/>
            <person name="Scheuner C."/>
            <person name="Teshima H."/>
            <person name="Held B."/>
            <person name="Lapidus A."/>
            <person name="Nolan M."/>
            <person name="Lucas S."/>
            <person name="Deshpande S."/>
            <person name="Cheng J.F."/>
            <person name="Tapia R."/>
            <person name="Goodwin L.A."/>
            <person name="Pitluck S."/>
            <person name="Pagani I."/>
            <person name="Ivanova N."/>
            <person name="Mavromatis K."/>
            <person name="Mikhailova N."/>
            <person name="Huntemann M."/>
            <person name="Pati A."/>
            <person name="Chen A."/>
            <person name="Palaniappan K."/>
            <person name="Land M."/>
            <person name="Rohde M."/>
            <person name="Tindall B.J."/>
            <person name="Detter J.C."/>
            <person name="Goker M."/>
            <person name="Bristow J."/>
            <person name="Eisen J.A."/>
            <person name="Markowitz V."/>
            <person name="Hugenholtz P."/>
            <person name="Woyke T."/>
            <person name="Klenk H.P."/>
            <person name="Kyrpides N.C."/>
        </authorList>
    </citation>
    <scope>NUCLEOTIDE SEQUENCE</scope>
    <source>
        <strain evidence="3">ATCC 700263 / DSM 8902 / Z-7692</strain>
    </source>
</reference>
<name>H9UK97_SPIAZ</name>
<dbReference type="EMBL" id="CP003282">
    <property type="protein sequence ID" value="AFG37940.1"/>
    <property type="molecule type" value="Genomic_DNA"/>
</dbReference>
<sequence length="228" mass="24780">MSPITRQYRPAPAPLLRAGLPVTILLAALLVVPGILAAAVTPTRDHTTRTEPENSRERGHERNDEHRTAMLMGIHAGLLYTGGNDNVPRGIAPEAAAAITTFSFPPSNWLFTSARLGITPFHNASYLDRYAYDDEAICRERESGSEAYSSRCNYIFNQPEIFGTFEGGIYLTGLHPRLHVGVGAGYRIPGSLSGFYATVTLLNGLVQVRGNHEYLSAGISIPVGISYH</sequence>
<dbReference type="HOGENOM" id="CLU_1214192_0_0_12"/>
<dbReference type="Proteomes" id="UP000007383">
    <property type="component" value="Chromosome"/>
</dbReference>
<gene>
    <name evidence="2" type="ordered locus">Spiaf_1886</name>
</gene>
<dbReference type="PATRIC" id="fig|889378.3.peg.1875"/>
<evidence type="ECO:0000313" key="2">
    <source>
        <dbReference type="EMBL" id="AFG37940.1"/>
    </source>
</evidence>